<sequence>MLVDSGAHVTLMKIGLIYDNVTARPTNIELTGIGLTVQKPLCLITLSLQVGKHTITHPCYLVRDDFPIEADGLLGIDFIEAHNVAVTPRKHLSLYGEVIPLETMDTDVIALRTEKIVVVRMPSEGEGLVEKREIEPGVYIVDCLTKAEVGECVISIMNTTENEVELTGISVEVKDPAISLKKQTDGEVRMKLNTLRSSGIERIRKLRDSIRTEHLKSRGKTSDLGNMRKI</sequence>
<name>A0AAD9VKP9_9HYME</name>
<gene>
    <name evidence="1" type="ORF">KPH14_012627</name>
</gene>
<protein>
    <recommendedName>
        <fullName evidence="3">Peptidase A2 domain-containing protein</fullName>
    </recommendedName>
</protein>
<dbReference type="EMBL" id="JAIFRP010000423">
    <property type="protein sequence ID" value="KAK2578326.1"/>
    <property type="molecule type" value="Genomic_DNA"/>
</dbReference>
<accession>A0AAD9VKP9</accession>
<dbReference type="SUPFAM" id="SSF50630">
    <property type="entry name" value="Acid proteases"/>
    <property type="match status" value="1"/>
</dbReference>
<keyword evidence="2" id="KW-1185">Reference proteome</keyword>
<evidence type="ECO:0008006" key="3">
    <source>
        <dbReference type="Google" id="ProtNLM"/>
    </source>
</evidence>
<reference evidence="1" key="2">
    <citation type="journal article" date="2023" name="Commun. Biol.">
        <title>Intrasexual cuticular hydrocarbon dimorphism in a wasp sheds light on hydrocarbon biosynthesis genes in Hymenoptera.</title>
        <authorList>
            <person name="Moris V.C."/>
            <person name="Podsiadlowski L."/>
            <person name="Martin S."/>
            <person name="Oeyen J.P."/>
            <person name="Donath A."/>
            <person name="Petersen M."/>
            <person name="Wilbrandt J."/>
            <person name="Misof B."/>
            <person name="Liedtke D."/>
            <person name="Thamm M."/>
            <person name="Scheiner R."/>
            <person name="Schmitt T."/>
            <person name="Niehuis O."/>
        </authorList>
    </citation>
    <scope>NUCLEOTIDE SEQUENCE</scope>
    <source>
        <strain evidence="1">GBR_01_08_01A</strain>
    </source>
</reference>
<dbReference type="Gene3D" id="2.40.70.10">
    <property type="entry name" value="Acid Proteases"/>
    <property type="match status" value="1"/>
</dbReference>
<dbReference type="AlphaFoldDB" id="A0AAD9VKP9"/>
<proteinExistence type="predicted"/>
<reference evidence="1" key="1">
    <citation type="submission" date="2021-08" db="EMBL/GenBank/DDBJ databases">
        <authorList>
            <person name="Misof B."/>
            <person name="Oliver O."/>
            <person name="Podsiadlowski L."/>
            <person name="Donath A."/>
            <person name="Peters R."/>
            <person name="Mayer C."/>
            <person name="Rust J."/>
            <person name="Gunkel S."/>
            <person name="Lesny P."/>
            <person name="Martin S."/>
            <person name="Oeyen J.P."/>
            <person name="Petersen M."/>
            <person name="Panagiotis P."/>
            <person name="Wilbrandt J."/>
            <person name="Tanja T."/>
        </authorList>
    </citation>
    <scope>NUCLEOTIDE SEQUENCE</scope>
    <source>
        <strain evidence="1">GBR_01_08_01A</strain>
        <tissue evidence="1">Thorax + abdomen</tissue>
    </source>
</reference>
<comment type="caution">
    <text evidence="1">The sequence shown here is derived from an EMBL/GenBank/DDBJ whole genome shotgun (WGS) entry which is preliminary data.</text>
</comment>
<organism evidence="1 2">
    <name type="scientific">Odynerus spinipes</name>
    <dbReference type="NCBI Taxonomy" id="1348599"/>
    <lineage>
        <taxon>Eukaryota</taxon>
        <taxon>Metazoa</taxon>
        <taxon>Ecdysozoa</taxon>
        <taxon>Arthropoda</taxon>
        <taxon>Hexapoda</taxon>
        <taxon>Insecta</taxon>
        <taxon>Pterygota</taxon>
        <taxon>Neoptera</taxon>
        <taxon>Endopterygota</taxon>
        <taxon>Hymenoptera</taxon>
        <taxon>Apocrita</taxon>
        <taxon>Aculeata</taxon>
        <taxon>Vespoidea</taxon>
        <taxon>Vespidae</taxon>
        <taxon>Eumeninae</taxon>
        <taxon>Odynerus</taxon>
    </lineage>
</organism>
<evidence type="ECO:0000313" key="2">
    <source>
        <dbReference type="Proteomes" id="UP001258017"/>
    </source>
</evidence>
<dbReference type="InterPro" id="IPR021109">
    <property type="entry name" value="Peptidase_aspartic_dom_sf"/>
</dbReference>
<dbReference type="Proteomes" id="UP001258017">
    <property type="component" value="Unassembled WGS sequence"/>
</dbReference>
<evidence type="ECO:0000313" key="1">
    <source>
        <dbReference type="EMBL" id="KAK2578326.1"/>
    </source>
</evidence>